<evidence type="ECO:0008006" key="4">
    <source>
        <dbReference type="Google" id="ProtNLM"/>
    </source>
</evidence>
<dbReference type="EMBL" id="MSCL01000001">
    <property type="protein sequence ID" value="PQJ76105.1"/>
    <property type="molecule type" value="Genomic_DNA"/>
</dbReference>
<dbReference type="CDD" id="cd16325">
    <property type="entry name" value="LolA"/>
    <property type="match status" value="1"/>
</dbReference>
<dbReference type="InterPro" id="IPR029046">
    <property type="entry name" value="LolA/LolB/LppX"/>
</dbReference>
<accession>A0A2S7WES1</accession>
<dbReference type="Gene3D" id="2.50.20.10">
    <property type="entry name" value="Lipoprotein localisation LolA/LolB/LppX"/>
    <property type="match status" value="1"/>
</dbReference>
<gene>
    <name evidence="2" type="ORF">BTO13_02770</name>
</gene>
<keyword evidence="3" id="KW-1185">Reference proteome</keyword>
<organism evidence="2 3">
    <name type="scientific">Polaribacter gangjinensis</name>
    <dbReference type="NCBI Taxonomy" id="574710"/>
    <lineage>
        <taxon>Bacteria</taxon>
        <taxon>Pseudomonadati</taxon>
        <taxon>Bacteroidota</taxon>
        <taxon>Flavobacteriia</taxon>
        <taxon>Flavobacteriales</taxon>
        <taxon>Flavobacteriaceae</taxon>
    </lineage>
</organism>
<name>A0A2S7WES1_9FLAO</name>
<evidence type="ECO:0000313" key="2">
    <source>
        <dbReference type="EMBL" id="PQJ76105.1"/>
    </source>
</evidence>
<proteinExistence type="predicted"/>
<sequence length="221" mass="25074">MNSMIKMGMLCVFLLTGNVVFSQNSKEAKALLDEVSTKMSAYKNMFIDFSQTLVNEDAGIKYGDEPPIRGEIVISGEKYQLEYLGNTFLYDGKKLHVINHDEKEIAITKGDLDADDGFIYPSKLFTFYKEGYQFKMGKLQNINGRNIQFVSLFPIDSSSEIVKVELGIDAKTKHIYNLIQTGSNGSKTTFTITKFKSNEVLSDSFFTFDKQKYLAKKYTID</sequence>
<dbReference type="OrthoDB" id="1491557at2"/>
<keyword evidence="1" id="KW-0732">Signal</keyword>
<dbReference type="Proteomes" id="UP000237608">
    <property type="component" value="Unassembled WGS sequence"/>
</dbReference>
<protein>
    <recommendedName>
        <fullName evidence="4">Cell envelope biogenesis protein LolA</fullName>
    </recommendedName>
</protein>
<evidence type="ECO:0000313" key="3">
    <source>
        <dbReference type="Proteomes" id="UP000237608"/>
    </source>
</evidence>
<dbReference type="AlphaFoldDB" id="A0A2S7WES1"/>
<dbReference type="InterPro" id="IPR004564">
    <property type="entry name" value="OM_lipoprot_carrier_LolA-like"/>
</dbReference>
<dbReference type="SUPFAM" id="SSF89392">
    <property type="entry name" value="Prokaryotic lipoproteins and lipoprotein localization factors"/>
    <property type="match status" value="1"/>
</dbReference>
<evidence type="ECO:0000256" key="1">
    <source>
        <dbReference type="ARBA" id="ARBA00022729"/>
    </source>
</evidence>
<reference evidence="2 3" key="1">
    <citation type="submission" date="2016-12" db="EMBL/GenBank/DDBJ databases">
        <title>Trade-off between light-utilization and light-protection in marine flavobacteria.</title>
        <authorList>
            <person name="Kumagai Y."/>
            <person name="Yoshizawa S."/>
            <person name="Kogure K."/>
            <person name="Iwasaki W."/>
        </authorList>
    </citation>
    <scope>NUCLEOTIDE SEQUENCE [LARGE SCALE GENOMIC DNA]</scope>
    <source>
        <strain evidence="2 3">KCTC 22729</strain>
    </source>
</reference>
<comment type="caution">
    <text evidence="2">The sequence shown here is derived from an EMBL/GenBank/DDBJ whole genome shotgun (WGS) entry which is preliminary data.</text>
</comment>
<dbReference type="RefSeq" id="WP_105047246.1">
    <property type="nucleotide sequence ID" value="NZ_CP150662.1"/>
</dbReference>